<gene>
    <name evidence="4" type="ORF">K4A83_09120</name>
</gene>
<dbReference type="PROSITE" id="PS50885">
    <property type="entry name" value="HAMP"/>
    <property type="match status" value="1"/>
</dbReference>
<keyword evidence="2" id="KW-1133">Transmembrane helix</keyword>
<keyword evidence="2" id="KW-0812">Transmembrane</keyword>
<keyword evidence="5" id="KW-1185">Reference proteome</keyword>
<feature type="compositionally biased region" description="Basic and acidic residues" evidence="1">
    <location>
        <begin position="353"/>
        <end position="362"/>
    </location>
</feature>
<feature type="transmembrane region" description="Helical" evidence="2">
    <location>
        <begin position="224"/>
        <end position="242"/>
    </location>
</feature>
<feature type="transmembrane region" description="Helical" evidence="2">
    <location>
        <begin position="20"/>
        <end position="40"/>
    </location>
</feature>
<dbReference type="Proteomes" id="UP001526426">
    <property type="component" value="Unassembled WGS sequence"/>
</dbReference>
<evidence type="ECO:0000313" key="4">
    <source>
        <dbReference type="EMBL" id="MCW6036429.1"/>
    </source>
</evidence>
<reference evidence="4 5" key="1">
    <citation type="submission" date="2021-08" db="EMBL/GenBank/DDBJ databases">
        <title>Draft genome sequence of Spirulina subsalsa with high tolerance to salinity and hype-accumulation of phycocyanin.</title>
        <authorList>
            <person name="Pei H."/>
            <person name="Jiang L."/>
        </authorList>
    </citation>
    <scope>NUCLEOTIDE SEQUENCE [LARGE SCALE GENOMIC DNA]</scope>
    <source>
        <strain evidence="4 5">FACHB-351</strain>
    </source>
</reference>
<evidence type="ECO:0000313" key="5">
    <source>
        <dbReference type="Proteomes" id="UP001526426"/>
    </source>
</evidence>
<keyword evidence="2" id="KW-0472">Membrane</keyword>
<evidence type="ECO:0000256" key="2">
    <source>
        <dbReference type="SAM" id="Phobius"/>
    </source>
</evidence>
<accession>A0ABT3L5P7</accession>
<dbReference type="InterPro" id="IPR003660">
    <property type="entry name" value="HAMP_dom"/>
</dbReference>
<evidence type="ECO:0000259" key="3">
    <source>
        <dbReference type="PROSITE" id="PS50885"/>
    </source>
</evidence>
<dbReference type="Gene3D" id="6.10.340.10">
    <property type="match status" value="1"/>
</dbReference>
<evidence type="ECO:0000256" key="1">
    <source>
        <dbReference type="SAM" id="MobiDB-lite"/>
    </source>
</evidence>
<sequence>MITQEKSLNQQKIFSLRWKLLLGFTLLFSGVFTVAFYWFYTFSTEKALERLKVDLQNTALGAVKKVHGDESLQLYEVGQRNFVGYSHAPIYEKQLNWFKTVHSIEPRVYPYTMLLGDPATNRRIGEPKVEEGELEIIYLVDSLWLYNPERALLFLEPNVPSPEHLKAFQEERTVIRDLYTDQWGSWLSAYTPLKDSQGNVIGLLGADIEANHVFEVQRAIRQRVIVAFGLTYGSLFVLVYFASDFFMKPILQLTHMAKEIGEAKYEHDFAFFQRKRWLDEIAILANVFEMMVDKVRQREEKLKRQVAELKIEIDEVKRTKQVQEIVETDFFSDLQKKAREIKKRRQLSEQDGEDSRSSETGV</sequence>
<dbReference type="CDD" id="cd06225">
    <property type="entry name" value="HAMP"/>
    <property type="match status" value="1"/>
</dbReference>
<protein>
    <recommendedName>
        <fullName evidence="3">HAMP domain-containing protein</fullName>
    </recommendedName>
</protein>
<feature type="domain" description="HAMP" evidence="3">
    <location>
        <begin position="244"/>
        <end position="300"/>
    </location>
</feature>
<dbReference type="RefSeq" id="WP_265264189.1">
    <property type="nucleotide sequence ID" value="NZ_JAIHOM010000036.1"/>
</dbReference>
<dbReference type="EMBL" id="JAIHOM010000036">
    <property type="protein sequence ID" value="MCW6036429.1"/>
    <property type="molecule type" value="Genomic_DNA"/>
</dbReference>
<proteinExistence type="predicted"/>
<comment type="caution">
    <text evidence="4">The sequence shown here is derived from an EMBL/GenBank/DDBJ whole genome shotgun (WGS) entry which is preliminary data.</text>
</comment>
<name>A0ABT3L5P7_9CYAN</name>
<feature type="region of interest" description="Disordered" evidence="1">
    <location>
        <begin position="342"/>
        <end position="362"/>
    </location>
</feature>
<organism evidence="4 5">
    <name type="scientific">Spirulina subsalsa FACHB-351</name>
    <dbReference type="NCBI Taxonomy" id="234711"/>
    <lineage>
        <taxon>Bacteria</taxon>
        <taxon>Bacillati</taxon>
        <taxon>Cyanobacteriota</taxon>
        <taxon>Cyanophyceae</taxon>
        <taxon>Spirulinales</taxon>
        <taxon>Spirulinaceae</taxon>
        <taxon>Spirulina</taxon>
    </lineage>
</organism>